<keyword evidence="5" id="KW-0653">Protein transport</keyword>
<dbReference type="EMBL" id="JACJPY010000005">
    <property type="protein sequence ID" value="MBD2149046.1"/>
    <property type="molecule type" value="Genomic_DNA"/>
</dbReference>
<dbReference type="GO" id="GO:0032977">
    <property type="term" value="F:membrane insertase activity"/>
    <property type="evidence" value="ECO:0007669"/>
    <property type="project" value="InterPro"/>
</dbReference>
<sequence length="431" mass="46838">MDFGVGFLSNNIMLPFLDFFYGIVPNYGMAIIALTLVVRFALFPVSANQLRSMRRMKIANPIMQQRIKEVQERYKSDPAKQQEELAKVNSANFKEFGNPLSGCLPAIVQLPILFALFATLRGSPFADINYSINFQITPESVATQTHQPFTTASQNVYFADRVHFPILATAVNGNSLAIGEKSKIVLQSSQGQDFHTIAKDYPDTDLVAVSKITKGQELAEILDDGTIIAKQAGDVTVQVTVPGLASNKGFLFIKALGKTGVTNADGSINWDIVVMVFGFGLSLYANQTISGNSTPKADNPTPESSQQETMNKLTPIIFSGMFLFFPLPSGVMLYMLIANIFQTLQAFIVAKEPLPENLQKLATASVGNVKTTAKAEVKPASTNANPKTANPKANDAKTNNKVTVVEDKDGNTPTKSAIPFEPNSSKKKKKN</sequence>
<dbReference type="RefSeq" id="WP_190349386.1">
    <property type="nucleotide sequence ID" value="NZ_JACJPY010000005.1"/>
</dbReference>
<keyword evidence="4 9" id="KW-0812">Transmembrane</keyword>
<dbReference type="CDD" id="cd20070">
    <property type="entry name" value="5TM_YidC_Alb3"/>
    <property type="match status" value="1"/>
</dbReference>
<evidence type="ECO:0000259" key="12">
    <source>
        <dbReference type="Pfam" id="PF02096"/>
    </source>
</evidence>
<organism evidence="13 14">
    <name type="scientific">Pseudanabaena cinerea FACHB-1277</name>
    <dbReference type="NCBI Taxonomy" id="2949581"/>
    <lineage>
        <taxon>Bacteria</taxon>
        <taxon>Bacillati</taxon>
        <taxon>Cyanobacteriota</taxon>
        <taxon>Cyanophyceae</taxon>
        <taxon>Pseudanabaenales</taxon>
        <taxon>Pseudanabaenaceae</taxon>
        <taxon>Pseudanabaena</taxon>
        <taxon>Pseudanabaena cinerea</taxon>
    </lineage>
</organism>
<dbReference type="PANTHER" id="PTHR12428:SF65">
    <property type="entry name" value="CYTOCHROME C OXIDASE ASSEMBLY PROTEIN COX18, MITOCHONDRIAL"/>
    <property type="match status" value="1"/>
</dbReference>
<proteinExistence type="inferred from homology"/>
<keyword evidence="7 11" id="KW-0472">Membrane</keyword>
<dbReference type="InterPro" id="IPR001708">
    <property type="entry name" value="YidC/ALB3/OXA1/COX18"/>
</dbReference>
<gene>
    <name evidence="13" type="primary">yidC</name>
    <name evidence="13" type="ORF">H6F44_02730</name>
</gene>
<dbReference type="PANTHER" id="PTHR12428">
    <property type="entry name" value="OXA1"/>
    <property type="match status" value="1"/>
</dbReference>
<evidence type="ECO:0000256" key="7">
    <source>
        <dbReference type="ARBA" id="ARBA00023136"/>
    </source>
</evidence>
<dbReference type="NCBIfam" id="NF002734">
    <property type="entry name" value="PRK02654.1"/>
    <property type="match status" value="1"/>
</dbReference>
<keyword evidence="3" id="KW-1003">Cell membrane</keyword>
<keyword evidence="14" id="KW-1185">Reference proteome</keyword>
<evidence type="ECO:0000256" key="4">
    <source>
        <dbReference type="ARBA" id="ARBA00022692"/>
    </source>
</evidence>
<comment type="subcellular location">
    <subcellularLocation>
        <location evidence="1">Cell inner membrane</location>
        <topology evidence="1">Multi-pass membrane protein</topology>
    </subcellularLocation>
    <subcellularLocation>
        <location evidence="9">Membrane</location>
        <topology evidence="9">Multi-pass membrane protein</topology>
    </subcellularLocation>
</comment>
<dbReference type="InterPro" id="IPR047196">
    <property type="entry name" value="YidC_ALB_C"/>
</dbReference>
<name>A0A926Z4B9_9CYAN</name>
<evidence type="ECO:0000256" key="8">
    <source>
        <dbReference type="ARBA" id="ARBA00023186"/>
    </source>
</evidence>
<dbReference type="AlphaFoldDB" id="A0A926Z4B9"/>
<evidence type="ECO:0000313" key="14">
    <source>
        <dbReference type="Proteomes" id="UP000631421"/>
    </source>
</evidence>
<feature type="compositionally biased region" description="Low complexity" evidence="10">
    <location>
        <begin position="382"/>
        <end position="401"/>
    </location>
</feature>
<feature type="transmembrane region" description="Helical" evidence="11">
    <location>
        <begin position="20"/>
        <end position="47"/>
    </location>
</feature>
<evidence type="ECO:0000256" key="9">
    <source>
        <dbReference type="RuleBase" id="RU003945"/>
    </source>
</evidence>
<evidence type="ECO:0000256" key="5">
    <source>
        <dbReference type="ARBA" id="ARBA00022927"/>
    </source>
</evidence>
<evidence type="ECO:0000256" key="1">
    <source>
        <dbReference type="ARBA" id="ARBA00004429"/>
    </source>
</evidence>
<evidence type="ECO:0000256" key="2">
    <source>
        <dbReference type="ARBA" id="ARBA00022448"/>
    </source>
</evidence>
<evidence type="ECO:0000256" key="11">
    <source>
        <dbReference type="SAM" id="Phobius"/>
    </source>
</evidence>
<feature type="transmembrane region" description="Helical" evidence="11">
    <location>
        <begin position="316"/>
        <end position="337"/>
    </location>
</feature>
<evidence type="ECO:0000313" key="13">
    <source>
        <dbReference type="EMBL" id="MBD2149046.1"/>
    </source>
</evidence>
<dbReference type="GO" id="GO:0005886">
    <property type="term" value="C:plasma membrane"/>
    <property type="evidence" value="ECO:0007669"/>
    <property type="project" value="UniProtKB-SubCell"/>
</dbReference>
<dbReference type="NCBIfam" id="TIGR03592">
    <property type="entry name" value="yidC_oxa1_cterm"/>
    <property type="match status" value="1"/>
</dbReference>
<evidence type="ECO:0000256" key="6">
    <source>
        <dbReference type="ARBA" id="ARBA00022989"/>
    </source>
</evidence>
<reference evidence="13" key="1">
    <citation type="journal article" date="2015" name="ISME J.">
        <title>Draft Genome Sequence of Streptomyces incarnatus NRRL8089, which Produces the Nucleoside Antibiotic Sinefungin.</title>
        <authorList>
            <person name="Oshima K."/>
            <person name="Hattori M."/>
            <person name="Shimizu H."/>
            <person name="Fukuda K."/>
            <person name="Nemoto M."/>
            <person name="Inagaki K."/>
            <person name="Tamura T."/>
        </authorList>
    </citation>
    <scope>NUCLEOTIDE SEQUENCE</scope>
    <source>
        <strain evidence="13">FACHB-1277</strain>
    </source>
</reference>
<protein>
    <submittedName>
        <fullName evidence="13">Membrane protein insertase YidC</fullName>
    </submittedName>
</protein>
<keyword evidence="8" id="KW-0143">Chaperone</keyword>
<keyword evidence="6 11" id="KW-1133">Transmembrane helix</keyword>
<dbReference type="InterPro" id="IPR028055">
    <property type="entry name" value="YidC/Oxa/ALB_C"/>
</dbReference>
<feature type="domain" description="Membrane insertase YidC/Oxa/ALB C-terminal" evidence="12">
    <location>
        <begin position="27"/>
        <end position="133"/>
    </location>
</feature>
<dbReference type="Pfam" id="PF02096">
    <property type="entry name" value="60KD_IMP"/>
    <property type="match status" value="1"/>
</dbReference>
<keyword evidence="2" id="KW-0813">Transport</keyword>
<evidence type="ECO:0000256" key="3">
    <source>
        <dbReference type="ARBA" id="ARBA00022475"/>
    </source>
</evidence>
<accession>A0A926Z4B9</accession>
<feature type="region of interest" description="Disordered" evidence="10">
    <location>
        <begin position="373"/>
        <end position="431"/>
    </location>
</feature>
<dbReference type="GO" id="GO:0015031">
    <property type="term" value="P:protein transport"/>
    <property type="evidence" value="ECO:0007669"/>
    <property type="project" value="UniProtKB-KW"/>
</dbReference>
<dbReference type="GO" id="GO:0051205">
    <property type="term" value="P:protein insertion into membrane"/>
    <property type="evidence" value="ECO:0007669"/>
    <property type="project" value="TreeGrafter"/>
</dbReference>
<comment type="caution">
    <text evidence="13">The sequence shown here is derived from an EMBL/GenBank/DDBJ whole genome shotgun (WGS) entry which is preliminary data.</text>
</comment>
<comment type="similarity">
    <text evidence="9">Belongs to the OXA1/ALB3/YidC family.</text>
</comment>
<reference evidence="13" key="2">
    <citation type="submission" date="2020-08" db="EMBL/GenBank/DDBJ databases">
        <authorList>
            <person name="Chen M."/>
            <person name="Teng W."/>
            <person name="Zhao L."/>
            <person name="Hu C."/>
            <person name="Zhou Y."/>
            <person name="Han B."/>
            <person name="Song L."/>
            <person name="Shu W."/>
        </authorList>
    </citation>
    <scope>NUCLEOTIDE SEQUENCE</scope>
    <source>
        <strain evidence="13">FACHB-1277</strain>
    </source>
</reference>
<evidence type="ECO:0000256" key="10">
    <source>
        <dbReference type="SAM" id="MobiDB-lite"/>
    </source>
</evidence>
<dbReference type="Proteomes" id="UP000631421">
    <property type="component" value="Unassembled WGS sequence"/>
</dbReference>